<sequence>MTNSFLQKVADWQITFDLAEAAGRFIEVGDTLVAGYLPTGVLTPEQVSRLFPTGLARPAQVAAFAISTEETIAKWDHVGGYDGRRKLLATLLAHELKAAGILMPRFDLLKMDENSYGYYVPRTHAIVVNSSLLRQPDLPQSELRELCQTLYHEARHAEQTFSVARLLCGSGMTVDAAYQHTKIYRPLVRSAAAKPIRPASPEGIVANEWYQSRYGAFAAQRAADLNTKDKLALEVAKSKETLAALQARRVTLQQKLKTNLTAIQRNEVTVTLNALQAEIKAVTAKLETQRQQHDVYYEKYRALPGERDAWDVEGAVNTYYLRHLEKP</sequence>
<dbReference type="EMBL" id="PYSV01000014">
    <property type="protein sequence ID" value="PTA67230.1"/>
    <property type="molecule type" value="Genomic_DNA"/>
</dbReference>
<evidence type="ECO:0000313" key="2">
    <source>
        <dbReference type="EMBL" id="PTA67230.1"/>
    </source>
</evidence>
<accession>A0A2T3W5Q8</accession>
<protein>
    <submittedName>
        <fullName evidence="2">Uncharacterized protein</fullName>
    </submittedName>
</protein>
<proteinExistence type="predicted"/>
<evidence type="ECO:0000256" key="1">
    <source>
        <dbReference type="SAM" id="Coils"/>
    </source>
</evidence>
<evidence type="ECO:0000313" key="3">
    <source>
        <dbReference type="Proteomes" id="UP000240317"/>
    </source>
</evidence>
<keyword evidence="1" id="KW-0175">Coiled coil</keyword>
<reference evidence="2 3" key="1">
    <citation type="submission" date="2018-03" db="EMBL/GenBank/DDBJ databases">
        <title>Draft genome of Deinococcus sp. OD32.</title>
        <authorList>
            <person name="Wang X.-P."/>
            <person name="Du Z.-J."/>
        </authorList>
    </citation>
    <scope>NUCLEOTIDE SEQUENCE [LARGE SCALE GENOMIC DNA]</scope>
    <source>
        <strain evidence="2 3">OD32</strain>
    </source>
</reference>
<organism evidence="2 3">
    <name type="scientific">Deinococcus arcticus</name>
    <dbReference type="NCBI Taxonomy" id="2136176"/>
    <lineage>
        <taxon>Bacteria</taxon>
        <taxon>Thermotogati</taxon>
        <taxon>Deinococcota</taxon>
        <taxon>Deinococci</taxon>
        <taxon>Deinococcales</taxon>
        <taxon>Deinococcaceae</taxon>
        <taxon>Deinococcus</taxon>
    </lineage>
</organism>
<comment type="caution">
    <text evidence="2">The sequence shown here is derived from an EMBL/GenBank/DDBJ whole genome shotgun (WGS) entry which is preliminary data.</text>
</comment>
<feature type="coiled-coil region" evidence="1">
    <location>
        <begin position="228"/>
        <end position="292"/>
    </location>
</feature>
<name>A0A2T3W5Q8_9DEIO</name>
<dbReference type="Proteomes" id="UP000240317">
    <property type="component" value="Unassembled WGS sequence"/>
</dbReference>
<dbReference type="AlphaFoldDB" id="A0A2T3W5Q8"/>
<keyword evidence="3" id="KW-1185">Reference proteome</keyword>
<gene>
    <name evidence="2" type="ORF">C8263_14140</name>
</gene>